<reference evidence="1 2" key="1">
    <citation type="submission" date="2020-08" db="EMBL/GenBank/DDBJ databases">
        <title>Genomic Encyclopedia of Type Strains, Phase IV (KMG-IV): sequencing the most valuable type-strain genomes for metagenomic binning, comparative biology and taxonomic classification.</title>
        <authorList>
            <person name="Goeker M."/>
        </authorList>
    </citation>
    <scope>NUCLEOTIDE SEQUENCE [LARGE SCALE GENOMIC DNA]</scope>
    <source>
        <strain evidence="1 2">DSM 102044</strain>
    </source>
</reference>
<evidence type="ECO:0000313" key="2">
    <source>
        <dbReference type="Proteomes" id="UP000588604"/>
    </source>
</evidence>
<sequence length="68" mass="7818">MDSILINPKNEKELSFIAELLGKIGARYKIITAEEKEDLGLSHLMVKVDRTKEIPKEVVLKKLMEHEN</sequence>
<organism evidence="1 2">
    <name type="scientific">Algoriphagus iocasae</name>
    <dbReference type="NCBI Taxonomy" id="1836499"/>
    <lineage>
        <taxon>Bacteria</taxon>
        <taxon>Pseudomonadati</taxon>
        <taxon>Bacteroidota</taxon>
        <taxon>Cytophagia</taxon>
        <taxon>Cytophagales</taxon>
        <taxon>Cyclobacteriaceae</taxon>
        <taxon>Algoriphagus</taxon>
    </lineage>
</organism>
<keyword evidence="2" id="KW-1185">Reference proteome</keyword>
<dbReference type="Proteomes" id="UP000588604">
    <property type="component" value="Unassembled WGS sequence"/>
</dbReference>
<accession>A0A841M9L2</accession>
<comment type="caution">
    <text evidence="1">The sequence shown here is derived from an EMBL/GenBank/DDBJ whole genome shotgun (WGS) entry which is preliminary data.</text>
</comment>
<protein>
    <submittedName>
        <fullName evidence="1">Uncharacterized protein</fullName>
    </submittedName>
</protein>
<gene>
    <name evidence="1" type="ORF">FHS59_000227</name>
</gene>
<dbReference type="RefSeq" id="WP_184492585.1">
    <property type="nucleotide sequence ID" value="NZ_JACIJO010000001.1"/>
</dbReference>
<proteinExistence type="predicted"/>
<dbReference type="AlphaFoldDB" id="A0A841M9L2"/>
<evidence type="ECO:0000313" key="1">
    <source>
        <dbReference type="EMBL" id="MBB6324612.1"/>
    </source>
</evidence>
<name>A0A841M9L2_9BACT</name>
<dbReference type="EMBL" id="JACIJO010000001">
    <property type="protein sequence ID" value="MBB6324612.1"/>
    <property type="molecule type" value="Genomic_DNA"/>
</dbReference>